<gene>
    <name evidence="3" type="ORF">B296_00047994</name>
</gene>
<name>A0A426WZ75_ENSVE</name>
<accession>A0A426WZ75</accession>
<protein>
    <recommendedName>
        <fullName evidence="2">Retrotransposon gag domain-containing protein</fullName>
    </recommendedName>
</protein>
<sequence>MMINPGFPSPVSNPAPFVVTVEAFLGLTSQVQALAGMVQTIVPYLPQLIQSTTHQSAPPTAFSQTESPIASNRETPLQAESPQRQVAEAHTTSPIVAPARSQSRSCDPVQTGLDLDTLSSDTADSLREQVRQVHQRLDEVQKEVLKSRGEIGESSKGGSPFTLEIQGKPLLATFRLPTLEPYDGSGDPTKHIIAFHTQMALHDTSDALMCRAFPIALRGPARTWYSRLKPASISLFDLLAKEFELNFLASARPKPTTASFLGLVQGSDEPLSQFVGRFTSQAQGIPYLHPSLAIQAFLTGLRPSRFFWSLIERPPATLPEMLQRAHQYMAAETLVAGKRDETKRPRVEQPRGHPPPPSKMREDRSGMLPSKPPRFPSIRLEHKSSFKFGRRAS</sequence>
<dbReference type="InterPro" id="IPR005162">
    <property type="entry name" value="Retrotrans_gag_dom"/>
</dbReference>
<dbReference type="PANTHER" id="PTHR33223">
    <property type="entry name" value="CCHC-TYPE DOMAIN-CONTAINING PROTEIN"/>
    <property type="match status" value="1"/>
</dbReference>
<evidence type="ECO:0000313" key="4">
    <source>
        <dbReference type="Proteomes" id="UP000287651"/>
    </source>
</evidence>
<feature type="compositionally biased region" description="Low complexity" evidence="1">
    <location>
        <begin position="111"/>
        <end position="120"/>
    </location>
</feature>
<comment type="caution">
    <text evidence="3">The sequence shown here is derived from an EMBL/GenBank/DDBJ whole genome shotgun (WGS) entry which is preliminary data.</text>
</comment>
<reference evidence="3 4" key="1">
    <citation type="journal article" date="2014" name="Agronomy (Basel)">
        <title>A Draft Genome Sequence for Ensete ventricosum, the Drought-Tolerant Tree Against Hunger.</title>
        <authorList>
            <person name="Harrison J."/>
            <person name="Moore K.A."/>
            <person name="Paszkiewicz K."/>
            <person name="Jones T."/>
            <person name="Grant M."/>
            <person name="Ambacheew D."/>
            <person name="Muzemil S."/>
            <person name="Studholme D.J."/>
        </authorList>
    </citation>
    <scope>NUCLEOTIDE SEQUENCE [LARGE SCALE GENOMIC DNA]</scope>
</reference>
<feature type="compositionally biased region" description="Basic and acidic residues" evidence="1">
    <location>
        <begin position="337"/>
        <end position="351"/>
    </location>
</feature>
<proteinExistence type="predicted"/>
<feature type="region of interest" description="Disordered" evidence="1">
    <location>
        <begin position="335"/>
        <end position="393"/>
    </location>
</feature>
<feature type="region of interest" description="Disordered" evidence="1">
    <location>
        <begin position="74"/>
        <end position="120"/>
    </location>
</feature>
<feature type="compositionally biased region" description="Polar residues" evidence="1">
    <location>
        <begin position="74"/>
        <end position="105"/>
    </location>
</feature>
<evidence type="ECO:0000313" key="3">
    <source>
        <dbReference type="EMBL" id="RRT32528.1"/>
    </source>
</evidence>
<feature type="domain" description="Retrotransposon gag" evidence="2">
    <location>
        <begin position="212"/>
        <end position="303"/>
    </location>
</feature>
<evidence type="ECO:0000259" key="2">
    <source>
        <dbReference type="Pfam" id="PF03732"/>
    </source>
</evidence>
<dbReference type="EMBL" id="AMZH03031661">
    <property type="protein sequence ID" value="RRT32528.1"/>
    <property type="molecule type" value="Genomic_DNA"/>
</dbReference>
<evidence type="ECO:0000256" key="1">
    <source>
        <dbReference type="SAM" id="MobiDB-lite"/>
    </source>
</evidence>
<dbReference type="Proteomes" id="UP000287651">
    <property type="component" value="Unassembled WGS sequence"/>
</dbReference>
<dbReference type="PANTHER" id="PTHR33223:SF10">
    <property type="entry name" value="AMINOTRANSFERASE-LIKE PLANT MOBILE DOMAIN-CONTAINING PROTEIN"/>
    <property type="match status" value="1"/>
</dbReference>
<organism evidence="3 4">
    <name type="scientific">Ensete ventricosum</name>
    <name type="common">Abyssinian banana</name>
    <name type="synonym">Musa ensete</name>
    <dbReference type="NCBI Taxonomy" id="4639"/>
    <lineage>
        <taxon>Eukaryota</taxon>
        <taxon>Viridiplantae</taxon>
        <taxon>Streptophyta</taxon>
        <taxon>Embryophyta</taxon>
        <taxon>Tracheophyta</taxon>
        <taxon>Spermatophyta</taxon>
        <taxon>Magnoliopsida</taxon>
        <taxon>Liliopsida</taxon>
        <taxon>Zingiberales</taxon>
        <taxon>Musaceae</taxon>
        <taxon>Ensete</taxon>
    </lineage>
</organism>
<dbReference type="AlphaFoldDB" id="A0A426WZ75"/>
<dbReference type="Pfam" id="PF03732">
    <property type="entry name" value="Retrotrans_gag"/>
    <property type="match status" value="1"/>
</dbReference>